<dbReference type="PANTHER" id="PTHR31379:SF1">
    <property type="entry name" value="F-BOX C PROTEIN-RELATED"/>
    <property type="match status" value="1"/>
</dbReference>
<dbReference type="PANTHER" id="PTHR31379">
    <property type="entry name" value="F-BOX C PROTEIN-RELATED-RELATED"/>
    <property type="match status" value="1"/>
</dbReference>
<evidence type="ECO:0000256" key="1">
    <source>
        <dbReference type="SAM" id="Phobius"/>
    </source>
</evidence>
<organism evidence="2 3">
    <name type="scientific">Caenorhabditis nigoni</name>
    <dbReference type="NCBI Taxonomy" id="1611254"/>
    <lineage>
        <taxon>Eukaryota</taxon>
        <taxon>Metazoa</taxon>
        <taxon>Ecdysozoa</taxon>
        <taxon>Nematoda</taxon>
        <taxon>Chromadorea</taxon>
        <taxon>Rhabditida</taxon>
        <taxon>Rhabditina</taxon>
        <taxon>Rhabditomorpha</taxon>
        <taxon>Rhabditoidea</taxon>
        <taxon>Rhabditidae</taxon>
        <taxon>Peloderinae</taxon>
        <taxon>Caenorhabditis</taxon>
    </lineage>
</organism>
<dbReference type="Pfam" id="PF12078">
    <property type="entry name" value="DUF3557"/>
    <property type="match status" value="1"/>
</dbReference>
<name>A0A2G5VC59_9PELO</name>
<sequence>MLTNLSSFCVLEYLSFERRLYIVSQIPGFRKVEKSIPLHLDYITIWDNRIRIDENDYYLKRLRNHQNENSPASWRIELRKRTTQYIVNTSTVCGLLSPIHDNLQNVFKKLLFVLIENRTMIYTKKLEFSDYIWDYPLPVDLKIQAQIIDARVGLNNADLDRISNFLGPNPLKEFSIHLNNFEIFTHPIVRNSRKLVLWRGLVNFDHQRINHRNIHLKDYDRQILMDHMDEWIENGPEVGMEFSGHIRRNMHFWELIGQEIFEKERMYLKKYQRNGKRVKPDARFPNTLYSISMPQTNNPNTEIQYSLIKNESINPPFHIHLKIQPSGTATPEQSDSMYWELKLLEIRRICETGQCRWVFVVIFIFCMIYVHSLLHEFCPFLFSSPYP</sequence>
<protein>
    <submittedName>
        <fullName evidence="2">Uncharacterized protein</fullName>
    </submittedName>
</protein>
<proteinExistence type="predicted"/>
<reference evidence="3" key="1">
    <citation type="submission" date="2017-10" db="EMBL/GenBank/DDBJ databases">
        <title>Rapid genome shrinkage in a self-fertile nematode reveals novel sperm competition proteins.</title>
        <authorList>
            <person name="Yin D."/>
            <person name="Schwarz E.M."/>
            <person name="Thomas C.G."/>
            <person name="Felde R.L."/>
            <person name="Korf I.F."/>
            <person name="Cutter A.D."/>
            <person name="Schartner C.M."/>
            <person name="Ralston E.J."/>
            <person name="Meyer B.J."/>
            <person name="Haag E.S."/>
        </authorList>
    </citation>
    <scope>NUCLEOTIDE SEQUENCE [LARGE SCALE GENOMIC DNA]</scope>
    <source>
        <strain evidence="3">JU1422</strain>
    </source>
</reference>
<comment type="caution">
    <text evidence="2">The sequence shown here is derived from an EMBL/GenBank/DDBJ whole genome shotgun (WGS) entry which is preliminary data.</text>
</comment>
<keyword evidence="1" id="KW-1133">Transmembrane helix</keyword>
<accession>A0A2G5VC59</accession>
<evidence type="ECO:0000313" key="2">
    <source>
        <dbReference type="EMBL" id="PIC49365.1"/>
    </source>
</evidence>
<dbReference type="InterPro" id="IPR021942">
    <property type="entry name" value="DUF3557"/>
</dbReference>
<keyword evidence="3" id="KW-1185">Reference proteome</keyword>
<feature type="transmembrane region" description="Helical" evidence="1">
    <location>
        <begin position="357"/>
        <end position="382"/>
    </location>
</feature>
<dbReference type="AlphaFoldDB" id="A0A2G5VC59"/>
<dbReference type="EMBL" id="PDUG01000002">
    <property type="protein sequence ID" value="PIC49365.1"/>
    <property type="molecule type" value="Genomic_DNA"/>
</dbReference>
<evidence type="ECO:0000313" key="3">
    <source>
        <dbReference type="Proteomes" id="UP000230233"/>
    </source>
</evidence>
<gene>
    <name evidence="2" type="primary">Cnig_chr_II.g7998</name>
    <name evidence="2" type="ORF">B9Z55_007998</name>
</gene>
<dbReference type="OrthoDB" id="5889481at2759"/>
<keyword evidence="1" id="KW-0812">Transmembrane</keyword>
<dbReference type="Proteomes" id="UP000230233">
    <property type="component" value="Chromosome II"/>
</dbReference>
<keyword evidence="1" id="KW-0472">Membrane</keyword>